<gene>
    <name evidence="2" type="primary">recF_2</name>
    <name evidence="2" type="ORF">DUPY_32450</name>
</gene>
<accession>A0A1E7WHJ7</accession>
<dbReference type="Pfam" id="PF13175">
    <property type="entry name" value="AAA_15"/>
    <property type="match status" value="1"/>
</dbReference>
<evidence type="ECO:0000259" key="1">
    <source>
        <dbReference type="Pfam" id="PF13175"/>
    </source>
</evidence>
<dbReference type="Gene3D" id="3.40.50.300">
    <property type="entry name" value="P-loop containing nucleotide triphosphate hydrolases"/>
    <property type="match status" value="1"/>
</dbReference>
<keyword evidence="3" id="KW-1185">Reference proteome</keyword>
<reference evidence="3" key="1">
    <citation type="journal article" date="2016" name="Front. Microbiol.">
        <title>Molecular Keys to the Janthinobacterium and Duganella spp. Interaction with the Plant Pathogen Fusarium graminearum.</title>
        <authorList>
            <person name="Haack F.S."/>
            <person name="Poehlein A."/>
            <person name="Kroger C."/>
            <person name="Voigt C.A."/>
            <person name="Piepenbring M."/>
            <person name="Bode H.B."/>
            <person name="Daniel R."/>
            <person name="Schafer W."/>
            <person name="Streit W.R."/>
        </authorList>
    </citation>
    <scope>NUCLEOTIDE SEQUENCE [LARGE SCALE GENOMIC DNA]</scope>
    <source>
        <strain evidence="3">T54</strain>
    </source>
</reference>
<dbReference type="PANTHER" id="PTHR43581">
    <property type="entry name" value="ATP/GTP PHOSPHATASE"/>
    <property type="match status" value="1"/>
</dbReference>
<feature type="domain" description="Endonuclease GajA/Old nuclease/RecF-like AAA" evidence="1">
    <location>
        <begin position="1"/>
        <end position="315"/>
    </location>
</feature>
<proteinExistence type="predicted"/>
<dbReference type="RefSeq" id="WP_070249444.1">
    <property type="nucleotide sequence ID" value="NZ_LROM01000093.1"/>
</dbReference>
<dbReference type="PANTHER" id="PTHR43581:SF2">
    <property type="entry name" value="EXCINUCLEASE ATPASE SUBUNIT"/>
    <property type="match status" value="1"/>
</dbReference>
<dbReference type="Proteomes" id="UP000175989">
    <property type="component" value="Unassembled WGS sequence"/>
</dbReference>
<dbReference type="EMBL" id="LROM01000093">
    <property type="protein sequence ID" value="OEZ97974.1"/>
    <property type="molecule type" value="Genomic_DNA"/>
</dbReference>
<dbReference type="InterPro" id="IPR041685">
    <property type="entry name" value="AAA_GajA/Old/RecF-like"/>
</dbReference>
<dbReference type="AlphaFoldDB" id="A0A1E7WHJ7"/>
<organism evidence="2 3">
    <name type="scientific">Duganella phyllosphaerae</name>
    <dbReference type="NCBI Taxonomy" id="762836"/>
    <lineage>
        <taxon>Bacteria</taxon>
        <taxon>Pseudomonadati</taxon>
        <taxon>Pseudomonadota</taxon>
        <taxon>Betaproteobacteria</taxon>
        <taxon>Burkholderiales</taxon>
        <taxon>Oxalobacteraceae</taxon>
        <taxon>Telluria group</taxon>
        <taxon>Duganella</taxon>
    </lineage>
</organism>
<evidence type="ECO:0000313" key="2">
    <source>
        <dbReference type="EMBL" id="OEZ97974.1"/>
    </source>
</evidence>
<dbReference type="OrthoDB" id="3322489at2"/>
<dbReference type="InterPro" id="IPR027417">
    <property type="entry name" value="P-loop_NTPase"/>
</dbReference>
<name>A0A1E7WHJ7_9BURK</name>
<sequence>MQLTEIRIRNFRTIRQEQVIPLDKGMTLVGPNSSGKTNILRAIQMLFTGQDNNLGYSRDQDLTFGESQNRTSITASFSGDPDGIDKALYGAIDELHKLQDTERQNNDLSLSLYFNEQNTPVYSFFPNTKRPTEGSKKTQYSRIHKQLVSDVLTSFCVYYVPSAKNIRQLYEDLLAPFLRRLAAKALEPHVAAVQETLKDVADSLNEQLGLAGLDNLKTSFTIPGNSLERLLTNFDFLLEDPSKTPLYDKGMGIQATALLASFMWVTKEHAKQGKNVIWLLEEPESYLHPELSSACLRLLGDLKKNALLVKSTHALNFVPQDPQEVRGVQFLPQKAEGQAPKEAADGGKKKAAPKDVKEARYQTEVSTFKTYTDATSRLRQFLGVRFSDFYNLGVHNVFVEGQTDRETLQWYLGLPSTQKHAWPKLRSAHFLDWSGVKHLGGFLRAAYPFIQKERACVTLFDGDLAGDLERKALQGYFGNIDVPFQPNRDFVVVRDRYAIEGLFPDEWIIDIHNRHDKWFNDFSVDAANALQPFDIVDKNKQQVLAELKKFAEAAADEAWQSRLNVVCGAIETALDLQSKRLEK</sequence>
<dbReference type="InterPro" id="IPR051396">
    <property type="entry name" value="Bact_Antivir_Def_Nuclease"/>
</dbReference>
<comment type="caution">
    <text evidence="2">The sequence shown here is derived from an EMBL/GenBank/DDBJ whole genome shotgun (WGS) entry which is preliminary data.</text>
</comment>
<dbReference type="PATRIC" id="fig|762836.4.peg.3339"/>
<evidence type="ECO:0000313" key="3">
    <source>
        <dbReference type="Proteomes" id="UP000175989"/>
    </source>
</evidence>
<dbReference type="SUPFAM" id="SSF52540">
    <property type="entry name" value="P-loop containing nucleoside triphosphate hydrolases"/>
    <property type="match status" value="1"/>
</dbReference>
<protein>
    <submittedName>
        <fullName evidence="2">DNA replication and repair protein RecF</fullName>
    </submittedName>
</protein>